<dbReference type="Pfam" id="PF25637">
    <property type="entry name" value="DUF7942"/>
    <property type="match status" value="1"/>
</dbReference>
<dbReference type="EMBL" id="SACN01000001">
    <property type="protein sequence ID" value="RVT94052.1"/>
    <property type="molecule type" value="Genomic_DNA"/>
</dbReference>
<evidence type="ECO:0000313" key="2">
    <source>
        <dbReference type="EMBL" id="RVT94052.1"/>
    </source>
</evidence>
<feature type="transmembrane region" description="Helical" evidence="1">
    <location>
        <begin position="6"/>
        <end position="24"/>
    </location>
</feature>
<comment type="caution">
    <text evidence="2">The sequence shown here is derived from an EMBL/GenBank/DDBJ whole genome shotgun (WGS) entry which is preliminary data.</text>
</comment>
<dbReference type="AlphaFoldDB" id="A0A437M8M0"/>
<dbReference type="OrthoDB" id="9979525at2"/>
<organism evidence="2 3">
    <name type="scientific">Sphingomonas crocodyli</name>
    <dbReference type="NCBI Taxonomy" id="1979270"/>
    <lineage>
        <taxon>Bacteria</taxon>
        <taxon>Pseudomonadati</taxon>
        <taxon>Pseudomonadota</taxon>
        <taxon>Alphaproteobacteria</taxon>
        <taxon>Sphingomonadales</taxon>
        <taxon>Sphingomonadaceae</taxon>
        <taxon>Sphingomonas</taxon>
    </lineage>
</organism>
<accession>A0A437M8M0</accession>
<dbReference type="InterPro" id="IPR057702">
    <property type="entry name" value="DUF7942"/>
</dbReference>
<keyword evidence="1" id="KW-0472">Membrane</keyword>
<dbReference type="Proteomes" id="UP000282971">
    <property type="component" value="Unassembled WGS sequence"/>
</dbReference>
<evidence type="ECO:0000313" key="3">
    <source>
        <dbReference type="Proteomes" id="UP000282971"/>
    </source>
</evidence>
<reference evidence="2 3" key="1">
    <citation type="submission" date="2019-01" db="EMBL/GenBank/DDBJ databases">
        <authorList>
            <person name="Chen W.-M."/>
        </authorList>
    </citation>
    <scope>NUCLEOTIDE SEQUENCE [LARGE SCALE GENOMIC DNA]</scope>
    <source>
        <strain evidence="2 3">CCP-7</strain>
    </source>
</reference>
<keyword evidence="1" id="KW-1133">Transmembrane helix</keyword>
<feature type="transmembrane region" description="Helical" evidence="1">
    <location>
        <begin position="36"/>
        <end position="56"/>
    </location>
</feature>
<name>A0A437M8M0_9SPHN</name>
<sequence length="91" mass="9406">MRAARLIVLVYALLCIGALMLIPISASGWFGQGDGLAGIYAILLAMPWSMMLARLAVSSPWIAVPLLVAGMAANGAIILGIARLLSAAKRG</sequence>
<feature type="transmembrane region" description="Helical" evidence="1">
    <location>
        <begin position="62"/>
        <end position="85"/>
    </location>
</feature>
<keyword evidence="3" id="KW-1185">Reference proteome</keyword>
<protein>
    <submittedName>
        <fullName evidence="2">Uncharacterized protein</fullName>
    </submittedName>
</protein>
<dbReference type="RefSeq" id="WP_127743224.1">
    <property type="nucleotide sequence ID" value="NZ_SACN01000001.1"/>
</dbReference>
<evidence type="ECO:0000256" key="1">
    <source>
        <dbReference type="SAM" id="Phobius"/>
    </source>
</evidence>
<proteinExistence type="predicted"/>
<keyword evidence="1" id="KW-0812">Transmembrane</keyword>
<gene>
    <name evidence="2" type="ORF">EOD43_09405</name>
</gene>